<dbReference type="AlphaFoldDB" id="A0A0D0CFT9"/>
<proteinExistence type="predicted"/>
<reference evidence="1 2" key="1">
    <citation type="submission" date="2014-04" db="EMBL/GenBank/DDBJ databases">
        <authorList>
            <consortium name="DOE Joint Genome Institute"/>
            <person name="Kuo A."/>
            <person name="Kohler A."/>
            <person name="Jargeat P."/>
            <person name="Nagy L.G."/>
            <person name="Floudas D."/>
            <person name="Copeland A."/>
            <person name="Barry K.W."/>
            <person name="Cichocki N."/>
            <person name="Veneault-Fourrey C."/>
            <person name="LaButti K."/>
            <person name="Lindquist E.A."/>
            <person name="Lipzen A."/>
            <person name="Lundell T."/>
            <person name="Morin E."/>
            <person name="Murat C."/>
            <person name="Sun H."/>
            <person name="Tunlid A."/>
            <person name="Henrissat B."/>
            <person name="Grigoriev I.V."/>
            <person name="Hibbett D.S."/>
            <person name="Martin F."/>
            <person name="Nordberg H.P."/>
            <person name="Cantor M.N."/>
            <person name="Hua S.X."/>
        </authorList>
    </citation>
    <scope>NUCLEOTIDE SEQUENCE [LARGE SCALE GENOMIC DNA]</scope>
    <source>
        <strain evidence="1 2">Ve08.2h10</strain>
    </source>
</reference>
<evidence type="ECO:0000313" key="1">
    <source>
        <dbReference type="EMBL" id="KIK81597.1"/>
    </source>
</evidence>
<reference evidence="2" key="2">
    <citation type="submission" date="2015-01" db="EMBL/GenBank/DDBJ databases">
        <title>Evolutionary Origins and Diversification of the Mycorrhizal Mutualists.</title>
        <authorList>
            <consortium name="DOE Joint Genome Institute"/>
            <consortium name="Mycorrhizal Genomics Consortium"/>
            <person name="Kohler A."/>
            <person name="Kuo A."/>
            <person name="Nagy L.G."/>
            <person name="Floudas D."/>
            <person name="Copeland A."/>
            <person name="Barry K.W."/>
            <person name="Cichocki N."/>
            <person name="Veneault-Fourrey C."/>
            <person name="LaButti K."/>
            <person name="Lindquist E.A."/>
            <person name="Lipzen A."/>
            <person name="Lundell T."/>
            <person name="Morin E."/>
            <person name="Murat C."/>
            <person name="Riley R."/>
            <person name="Ohm R."/>
            <person name="Sun H."/>
            <person name="Tunlid A."/>
            <person name="Henrissat B."/>
            <person name="Grigoriev I.V."/>
            <person name="Hibbett D.S."/>
            <person name="Martin F."/>
        </authorList>
    </citation>
    <scope>NUCLEOTIDE SEQUENCE [LARGE SCALE GENOMIC DNA]</scope>
    <source>
        <strain evidence="2">Ve08.2h10</strain>
    </source>
</reference>
<dbReference type="InParanoid" id="A0A0D0CFT9"/>
<keyword evidence="2" id="KW-1185">Reference proteome</keyword>
<sequence length="172" mass="19491">MSMEQASSVLCPPNSLWVLTDLIMDYMCHRFHAEMEMLPTTHPMTILPDINIPAEMVFEVDRMANILVRAHKNPEPAILIIESGEVITWYLLAASLIMWESLEKIKMSLPHSIGRNRDTVKIGFLQAVQSCWRSGAYFGFNLCVVPLSEFSLVFTEGKSGRVEQWWGDGGTE</sequence>
<dbReference type="Proteomes" id="UP000054538">
    <property type="component" value="Unassembled WGS sequence"/>
</dbReference>
<organism evidence="1 2">
    <name type="scientific">Paxillus rubicundulus Ve08.2h10</name>
    <dbReference type="NCBI Taxonomy" id="930991"/>
    <lineage>
        <taxon>Eukaryota</taxon>
        <taxon>Fungi</taxon>
        <taxon>Dikarya</taxon>
        <taxon>Basidiomycota</taxon>
        <taxon>Agaricomycotina</taxon>
        <taxon>Agaricomycetes</taxon>
        <taxon>Agaricomycetidae</taxon>
        <taxon>Boletales</taxon>
        <taxon>Paxilineae</taxon>
        <taxon>Paxillaceae</taxon>
        <taxon>Paxillus</taxon>
    </lineage>
</organism>
<dbReference type="HOGENOM" id="CLU_1555759_0_0_1"/>
<protein>
    <submittedName>
        <fullName evidence="1">Uncharacterized protein</fullName>
    </submittedName>
</protein>
<name>A0A0D0CFT9_9AGAM</name>
<evidence type="ECO:0000313" key="2">
    <source>
        <dbReference type="Proteomes" id="UP000054538"/>
    </source>
</evidence>
<dbReference type="OrthoDB" id="2707223at2759"/>
<accession>A0A0D0CFT9</accession>
<dbReference type="EMBL" id="KN825766">
    <property type="protein sequence ID" value="KIK81597.1"/>
    <property type="molecule type" value="Genomic_DNA"/>
</dbReference>
<gene>
    <name evidence="1" type="ORF">PAXRUDRAFT_155713</name>
</gene>